<feature type="domain" description="Band 7" evidence="8">
    <location>
        <begin position="21"/>
        <end position="179"/>
    </location>
</feature>
<dbReference type="InterPro" id="IPR001107">
    <property type="entry name" value="Band_7"/>
</dbReference>
<keyword evidence="10" id="KW-1185">Reference proteome</keyword>
<dbReference type="Proteomes" id="UP000078476">
    <property type="component" value="Unassembled WGS sequence"/>
</dbReference>
<dbReference type="InterPro" id="IPR050710">
    <property type="entry name" value="Band7/mec-2_domain"/>
</dbReference>
<keyword evidence="5 7" id="KW-1133">Transmembrane helix</keyword>
<dbReference type="PRINTS" id="PR00721">
    <property type="entry name" value="STOMATIN"/>
</dbReference>
<comment type="similarity">
    <text evidence="2">Belongs to the band 7/mec-2 family.</text>
</comment>
<sequence>MGGFGLFVTMLFVFAILMVFMSVKSVPQGMEYTVERFGKYTNTLTPGLSIIMPIIDRIGRKLNVMEQVLDVPSQEVITKDNAMVRVDGVVFYQIMDAAKAAYEITYLDMAIINLVMTNIRTVMGSMDLDELLSRRDEINARLLNVVDEATSPWGIKVTRIEIKDIAPPKDLVDSMARQMKAEREKRAQILEAEGMRQAEILKAEGLKQGAILDAEGRKEAAFRDAEARERLAEAEAKATTMVSEAIAKGDVQAINYFVAQKYIESLKDVATANNSKLIFMPLEASSVIGALGGIGELAKEALAKKG</sequence>
<accession>A0A177NRD6</accession>
<dbReference type="EMBL" id="LUUI01000055">
    <property type="protein sequence ID" value="OAI20114.1"/>
    <property type="molecule type" value="Genomic_DNA"/>
</dbReference>
<evidence type="ECO:0000256" key="3">
    <source>
        <dbReference type="ARBA" id="ARBA00017055"/>
    </source>
</evidence>
<evidence type="ECO:0000313" key="10">
    <source>
        <dbReference type="Proteomes" id="UP000078476"/>
    </source>
</evidence>
<comment type="caution">
    <text evidence="9">The sequence shown here is derived from an EMBL/GenBank/DDBJ whole genome shotgun (WGS) entry which is preliminary data.</text>
</comment>
<dbReference type="InterPro" id="IPR018080">
    <property type="entry name" value="Band_7/stomatin-like_CS"/>
</dbReference>
<evidence type="ECO:0000256" key="7">
    <source>
        <dbReference type="SAM" id="Phobius"/>
    </source>
</evidence>
<evidence type="ECO:0000256" key="5">
    <source>
        <dbReference type="ARBA" id="ARBA00022989"/>
    </source>
</evidence>
<evidence type="ECO:0000256" key="6">
    <source>
        <dbReference type="ARBA" id="ARBA00023136"/>
    </source>
</evidence>
<dbReference type="Gene3D" id="3.30.479.30">
    <property type="entry name" value="Band 7 domain"/>
    <property type="match status" value="1"/>
</dbReference>
<dbReference type="SMART" id="SM00244">
    <property type="entry name" value="PHB"/>
    <property type="match status" value="1"/>
</dbReference>
<dbReference type="PROSITE" id="PS01270">
    <property type="entry name" value="BAND_7"/>
    <property type="match status" value="1"/>
</dbReference>
<protein>
    <recommendedName>
        <fullName evidence="3">Protein QmcA</fullName>
    </recommendedName>
</protein>
<dbReference type="RefSeq" id="WP_066978365.1">
    <property type="nucleotide sequence ID" value="NZ_LUUI01000055.1"/>
</dbReference>
<keyword evidence="6 7" id="KW-0472">Membrane</keyword>
<dbReference type="SUPFAM" id="SSF117892">
    <property type="entry name" value="Band 7/SPFH domain"/>
    <property type="match status" value="1"/>
</dbReference>
<dbReference type="PANTHER" id="PTHR43327">
    <property type="entry name" value="STOMATIN-LIKE PROTEIN 2, MITOCHONDRIAL"/>
    <property type="match status" value="1"/>
</dbReference>
<name>A0A177NRD6_9GAMM</name>
<dbReference type="Pfam" id="PF01145">
    <property type="entry name" value="Band_7"/>
    <property type="match status" value="1"/>
</dbReference>
<dbReference type="PANTHER" id="PTHR43327:SF10">
    <property type="entry name" value="STOMATIN-LIKE PROTEIN 2, MITOCHONDRIAL"/>
    <property type="match status" value="1"/>
</dbReference>
<evidence type="ECO:0000256" key="4">
    <source>
        <dbReference type="ARBA" id="ARBA00022692"/>
    </source>
</evidence>
<dbReference type="CDD" id="cd08829">
    <property type="entry name" value="SPFH_paraslipin"/>
    <property type="match status" value="1"/>
</dbReference>
<dbReference type="FunFam" id="3.30.479.30:FF:000004">
    <property type="entry name" value="Putative membrane protease family, stomatin"/>
    <property type="match status" value="1"/>
</dbReference>
<dbReference type="AlphaFoldDB" id="A0A177NRD6"/>
<evidence type="ECO:0000313" key="9">
    <source>
        <dbReference type="EMBL" id="OAI20114.1"/>
    </source>
</evidence>
<dbReference type="GO" id="GO:0005886">
    <property type="term" value="C:plasma membrane"/>
    <property type="evidence" value="ECO:0007669"/>
    <property type="project" value="UniProtKB-ARBA"/>
</dbReference>
<evidence type="ECO:0000259" key="8">
    <source>
        <dbReference type="SMART" id="SM00244"/>
    </source>
</evidence>
<dbReference type="InterPro" id="IPR001972">
    <property type="entry name" value="Stomatin_HflK_fam"/>
</dbReference>
<evidence type="ECO:0000256" key="1">
    <source>
        <dbReference type="ARBA" id="ARBA00004167"/>
    </source>
</evidence>
<evidence type="ECO:0000256" key="2">
    <source>
        <dbReference type="ARBA" id="ARBA00008164"/>
    </source>
</evidence>
<feature type="transmembrane region" description="Helical" evidence="7">
    <location>
        <begin position="6"/>
        <end position="23"/>
    </location>
</feature>
<reference evidence="9 10" key="1">
    <citation type="submission" date="2016-03" db="EMBL/GenBank/DDBJ databases">
        <authorList>
            <person name="Ploux O."/>
        </authorList>
    </citation>
    <scope>NUCLEOTIDE SEQUENCE [LARGE SCALE GENOMIC DNA]</scope>
    <source>
        <strain evidence="9 10">R-45370</strain>
    </source>
</reference>
<keyword evidence="4 7" id="KW-0812">Transmembrane</keyword>
<organism evidence="9 10">
    <name type="scientific">Methylomonas lenta</name>
    <dbReference type="NCBI Taxonomy" id="980561"/>
    <lineage>
        <taxon>Bacteria</taxon>
        <taxon>Pseudomonadati</taxon>
        <taxon>Pseudomonadota</taxon>
        <taxon>Gammaproteobacteria</taxon>
        <taxon>Methylococcales</taxon>
        <taxon>Methylococcaceae</taxon>
        <taxon>Methylomonas</taxon>
    </lineage>
</organism>
<dbReference type="GO" id="GO:0098552">
    <property type="term" value="C:side of membrane"/>
    <property type="evidence" value="ECO:0007669"/>
    <property type="project" value="UniProtKB-ARBA"/>
</dbReference>
<proteinExistence type="inferred from homology"/>
<dbReference type="OrthoDB" id="9809197at2"/>
<gene>
    <name evidence="9" type="ORF">A1359_03645</name>
</gene>
<comment type="subcellular location">
    <subcellularLocation>
        <location evidence="1">Membrane</location>
        <topology evidence="1">Single-pass membrane protein</topology>
    </subcellularLocation>
</comment>
<dbReference type="InterPro" id="IPR036013">
    <property type="entry name" value="Band_7/SPFH_dom_sf"/>
</dbReference>
<dbReference type="STRING" id="980561.A1359_03645"/>